<feature type="modified residue" description="4-aspartylphosphate" evidence="3">
    <location>
        <position position="52"/>
    </location>
</feature>
<evidence type="ECO:0000313" key="6">
    <source>
        <dbReference type="Proteomes" id="UP000610293"/>
    </source>
</evidence>
<evidence type="ECO:0000256" key="2">
    <source>
        <dbReference type="ARBA" id="ARBA00023012"/>
    </source>
</evidence>
<dbReference type="InterPro" id="IPR001789">
    <property type="entry name" value="Sig_transdc_resp-reg_receiver"/>
</dbReference>
<dbReference type="InterPro" id="IPR038461">
    <property type="entry name" value="Schlafen_AlbA_2_dom_sf"/>
</dbReference>
<dbReference type="Pfam" id="PF00072">
    <property type="entry name" value="Response_reg"/>
    <property type="match status" value="1"/>
</dbReference>
<dbReference type="SUPFAM" id="SSF52172">
    <property type="entry name" value="CheY-like"/>
    <property type="match status" value="1"/>
</dbReference>
<dbReference type="Gene3D" id="3.40.50.2300">
    <property type="match status" value="1"/>
</dbReference>
<organism evidence="5 6">
    <name type="scientific">Pseudomonas fluorescens</name>
    <dbReference type="NCBI Taxonomy" id="294"/>
    <lineage>
        <taxon>Bacteria</taxon>
        <taxon>Pseudomonadati</taxon>
        <taxon>Pseudomonadota</taxon>
        <taxon>Gammaproteobacteria</taxon>
        <taxon>Pseudomonadales</taxon>
        <taxon>Pseudomonadaceae</taxon>
        <taxon>Pseudomonas</taxon>
    </lineage>
</organism>
<comment type="caution">
    <text evidence="5">The sequence shown here is derived from an EMBL/GenBank/DDBJ whole genome shotgun (WGS) entry which is preliminary data.</text>
</comment>
<dbReference type="InterPro" id="IPR050595">
    <property type="entry name" value="Bact_response_regulator"/>
</dbReference>
<evidence type="ECO:0000256" key="3">
    <source>
        <dbReference type="PROSITE-ProRule" id="PRU00169"/>
    </source>
</evidence>
<keyword evidence="2" id="KW-0902">Two-component regulatory system</keyword>
<protein>
    <submittedName>
        <fullName evidence="5">Response regulator</fullName>
    </submittedName>
</protein>
<dbReference type="SMART" id="SM00448">
    <property type="entry name" value="REC"/>
    <property type="match status" value="1"/>
</dbReference>
<dbReference type="PANTHER" id="PTHR44591:SF14">
    <property type="entry name" value="PROTEIN PILG"/>
    <property type="match status" value="1"/>
</dbReference>
<keyword evidence="1 3" id="KW-0597">Phosphoprotein</keyword>
<dbReference type="Gene3D" id="3.30.950.30">
    <property type="entry name" value="Schlafen, AAA domain"/>
    <property type="match status" value="1"/>
</dbReference>
<dbReference type="CDD" id="cd00156">
    <property type="entry name" value="REC"/>
    <property type="match status" value="1"/>
</dbReference>
<proteinExistence type="predicted"/>
<dbReference type="Pfam" id="PF04326">
    <property type="entry name" value="SLFN_AlbA_2"/>
    <property type="match status" value="1"/>
</dbReference>
<accession>A0AAE2U5V1</accession>
<evidence type="ECO:0000259" key="4">
    <source>
        <dbReference type="PROSITE" id="PS50110"/>
    </source>
</evidence>
<dbReference type="EMBL" id="JACYNJ010000016">
    <property type="protein sequence ID" value="MBD8272405.1"/>
    <property type="molecule type" value="Genomic_DNA"/>
</dbReference>
<dbReference type="InterPro" id="IPR011006">
    <property type="entry name" value="CheY-like_superfamily"/>
</dbReference>
<reference evidence="5" key="1">
    <citation type="journal article" date="2020" name="FEMS Microbiol. Ecol.">
        <title>Temporal dynamics of bacterial communities during seed development and maturation.</title>
        <authorList>
            <person name="Chesneau G."/>
            <person name="Torres-Cortes G."/>
            <person name="Briand M."/>
            <person name="Darrasse A."/>
            <person name="Preveaux A."/>
            <person name="Marais C."/>
            <person name="Jacques M.A."/>
            <person name="Shade A."/>
            <person name="Barret M."/>
        </authorList>
    </citation>
    <scope>NUCLEOTIDE SEQUENCE</scope>
    <source>
        <strain evidence="5">CFBP13533</strain>
    </source>
</reference>
<dbReference type="Proteomes" id="UP000610293">
    <property type="component" value="Unassembled WGS sequence"/>
</dbReference>
<gene>
    <name evidence="5" type="ORF">IFU03_21840</name>
</gene>
<sequence>MINILWADDQKDVIASIVRVLGMDDISFELTSDGEDALCKIQDKAYDLVLIDLAMPPGRWGGLWLLQKINDLKLNLPSIVVSGEGSQAETIKALRLGAVDYVTKENLITELPQQLKRALDKKAKQLASLYSIIKGGETDTVEFKSTLRTNLRTGLKDREMEFSVLKTLTGFFNASGGTLLVGVSDEGIVLGIEKDLFPNTDKFQLHFWNIFREAIGTEYSEFIKAEIIESDEKFIFSVRCLPSNRPVFLKWKAIGQSKADELFYLRVGPQTELLGIRQAITYIEGHF</sequence>
<evidence type="ECO:0000256" key="1">
    <source>
        <dbReference type="ARBA" id="ARBA00022553"/>
    </source>
</evidence>
<dbReference type="GO" id="GO:0000160">
    <property type="term" value="P:phosphorelay signal transduction system"/>
    <property type="evidence" value="ECO:0007669"/>
    <property type="project" value="UniProtKB-KW"/>
</dbReference>
<evidence type="ECO:0000313" key="5">
    <source>
        <dbReference type="EMBL" id="MBD8272405.1"/>
    </source>
</evidence>
<dbReference type="PANTHER" id="PTHR44591">
    <property type="entry name" value="STRESS RESPONSE REGULATOR PROTEIN 1"/>
    <property type="match status" value="1"/>
</dbReference>
<dbReference type="PROSITE" id="PS50110">
    <property type="entry name" value="RESPONSE_REGULATORY"/>
    <property type="match status" value="1"/>
</dbReference>
<dbReference type="AlphaFoldDB" id="A0AAE2U5V1"/>
<dbReference type="RefSeq" id="WP_191956577.1">
    <property type="nucleotide sequence ID" value="NZ_JACYNJ010000016.1"/>
</dbReference>
<feature type="domain" description="Response regulatory" evidence="4">
    <location>
        <begin position="3"/>
        <end position="119"/>
    </location>
</feature>
<dbReference type="InterPro" id="IPR007421">
    <property type="entry name" value="Schlafen_AlbA_2_dom"/>
</dbReference>
<name>A0AAE2U5V1_PSEFL</name>